<feature type="transmembrane region" description="Helical" evidence="5">
    <location>
        <begin position="173"/>
        <end position="194"/>
    </location>
</feature>
<dbReference type="GO" id="GO:0030026">
    <property type="term" value="P:intracellular manganese ion homeostasis"/>
    <property type="evidence" value="ECO:0007669"/>
    <property type="project" value="InterPro"/>
</dbReference>
<reference evidence="6 7" key="1">
    <citation type="journal article" date="2015" name="Genome Announc.">
        <title>Expanding the biotechnology potential of lactobacilli through comparative genomics of 213 strains and associated genera.</title>
        <authorList>
            <person name="Sun Z."/>
            <person name="Harris H.M."/>
            <person name="McCann A."/>
            <person name="Guo C."/>
            <person name="Argimon S."/>
            <person name="Zhang W."/>
            <person name="Yang X."/>
            <person name="Jeffery I.B."/>
            <person name="Cooney J.C."/>
            <person name="Kagawa T.F."/>
            <person name="Liu W."/>
            <person name="Song Y."/>
            <person name="Salvetti E."/>
            <person name="Wrobel A."/>
            <person name="Rasinkangas P."/>
            <person name="Parkhill J."/>
            <person name="Rea M.C."/>
            <person name="O'Sullivan O."/>
            <person name="Ritari J."/>
            <person name="Douillard F.P."/>
            <person name="Paul Ross R."/>
            <person name="Yang R."/>
            <person name="Briner A.E."/>
            <person name="Felis G.E."/>
            <person name="de Vos W.M."/>
            <person name="Barrangou R."/>
            <person name="Klaenhammer T.R."/>
            <person name="Caufield P.W."/>
            <person name="Cui Y."/>
            <person name="Zhang H."/>
            <person name="O'Toole P.W."/>
        </authorList>
    </citation>
    <scope>NUCLEOTIDE SEQUENCE [LARGE SCALE GENOMIC DNA]</scope>
    <source>
        <strain evidence="6 7">DSM 15833</strain>
    </source>
</reference>
<dbReference type="PANTHER" id="PTHR31851">
    <property type="entry name" value="FE(2+)/MN(2+) TRANSPORTER PCL1"/>
    <property type="match status" value="1"/>
</dbReference>
<evidence type="ECO:0000256" key="5">
    <source>
        <dbReference type="SAM" id="Phobius"/>
    </source>
</evidence>
<accession>A0A0R1TAA6</accession>
<dbReference type="GO" id="GO:0012505">
    <property type="term" value="C:endomembrane system"/>
    <property type="evidence" value="ECO:0007669"/>
    <property type="project" value="UniProtKB-SubCell"/>
</dbReference>
<keyword evidence="2 5" id="KW-0812">Transmembrane</keyword>
<proteinExistence type="predicted"/>
<dbReference type="STRING" id="1423740.FC36_GL001526"/>
<evidence type="ECO:0000256" key="4">
    <source>
        <dbReference type="ARBA" id="ARBA00023136"/>
    </source>
</evidence>
<dbReference type="InterPro" id="IPR008217">
    <property type="entry name" value="Ccc1_fam"/>
</dbReference>
<gene>
    <name evidence="6" type="ORF">FC36_GL001526</name>
</gene>
<comment type="caution">
    <text evidence="6">The sequence shown here is derived from an EMBL/GenBank/DDBJ whole genome shotgun (WGS) entry which is preliminary data.</text>
</comment>
<dbReference type="Pfam" id="PF01988">
    <property type="entry name" value="VIT1"/>
    <property type="match status" value="1"/>
</dbReference>
<organism evidence="6 7">
    <name type="scientific">Ligilactobacillus equi DSM 15833 = JCM 10991</name>
    <dbReference type="NCBI Taxonomy" id="1423740"/>
    <lineage>
        <taxon>Bacteria</taxon>
        <taxon>Bacillati</taxon>
        <taxon>Bacillota</taxon>
        <taxon>Bacilli</taxon>
        <taxon>Lactobacillales</taxon>
        <taxon>Lactobacillaceae</taxon>
        <taxon>Ligilactobacillus</taxon>
    </lineage>
</organism>
<dbReference type="RefSeq" id="WP_056986880.1">
    <property type="nucleotide sequence ID" value="NZ_AZFH01000181.1"/>
</dbReference>
<dbReference type="EMBL" id="AZFH01000181">
    <property type="protein sequence ID" value="KRL77124.1"/>
    <property type="molecule type" value="Genomic_DNA"/>
</dbReference>
<name>A0A0R1TAA6_9LACO</name>
<feature type="transmembrane region" description="Helical" evidence="5">
    <location>
        <begin position="145"/>
        <end position="167"/>
    </location>
</feature>
<dbReference type="CDD" id="cd02432">
    <property type="entry name" value="Nodulin-21_like_1"/>
    <property type="match status" value="1"/>
</dbReference>
<protein>
    <recommendedName>
        <fullName evidence="8">Integral membrane protein</fullName>
    </recommendedName>
</protein>
<dbReference type="Proteomes" id="UP000051048">
    <property type="component" value="Unassembled WGS sequence"/>
</dbReference>
<evidence type="ECO:0000313" key="7">
    <source>
        <dbReference type="Proteomes" id="UP000051048"/>
    </source>
</evidence>
<feature type="transmembrane region" description="Helical" evidence="5">
    <location>
        <begin position="206"/>
        <end position="225"/>
    </location>
</feature>
<dbReference type="PATRIC" id="fig|1423740.3.peg.1651"/>
<keyword evidence="4 5" id="KW-0472">Membrane</keyword>
<evidence type="ECO:0008006" key="8">
    <source>
        <dbReference type="Google" id="ProtNLM"/>
    </source>
</evidence>
<dbReference type="OrthoDB" id="188924at2"/>
<comment type="subcellular location">
    <subcellularLocation>
        <location evidence="1">Endomembrane system</location>
        <topology evidence="1">Multi-pass membrane protein</topology>
    </subcellularLocation>
</comment>
<evidence type="ECO:0000256" key="1">
    <source>
        <dbReference type="ARBA" id="ARBA00004127"/>
    </source>
</evidence>
<sequence>MKKKRTLAQKINILRAAVMGANDGILSVAGIVVGVAGASTDNFAIFISGIAGMLAGSVSMAMGEYVSVHAQKDAQKKAIMEQEVALKNNYQHEFDFIKEKYLARGIAPELAHKATYEMMTKDPVRTTIRERFGFDVQNVINPYDAAFASLVSFPIGSILPLASISLSNPSDRVLITFIAVIIALAITGYSAAILSKANRWRGVLRNVISGILTMVVTYTIGTLIGG</sequence>
<evidence type="ECO:0000313" key="6">
    <source>
        <dbReference type="EMBL" id="KRL77124.1"/>
    </source>
</evidence>
<dbReference type="AlphaFoldDB" id="A0A0R1TAA6"/>
<dbReference type="GO" id="GO:0005384">
    <property type="term" value="F:manganese ion transmembrane transporter activity"/>
    <property type="evidence" value="ECO:0007669"/>
    <property type="project" value="InterPro"/>
</dbReference>
<feature type="transmembrane region" description="Helical" evidence="5">
    <location>
        <begin position="12"/>
        <end position="37"/>
    </location>
</feature>
<evidence type="ECO:0000256" key="3">
    <source>
        <dbReference type="ARBA" id="ARBA00022989"/>
    </source>
</evidence>
<feature type="transmembrane region" description="Helical" evidence="5">
    <location>
        <begin position="43"/>
        <end position="66"/>
    </location>
</feature>
<evidence type="ECO:0000256" key="2">
    <source>
        <dbReference type="ARBA" id="ARBA00022692"/>
    </source>
</evidence>
<keyword evidence="3 5" id="KW-1133">Transmembrane helix</keyword>